<proteinExistence type="predicted"/>
<comment type="caution">
    <text evidence="1">The sequence shown here is derived from an EMBL/GenBank/DDBJ whole genome shotgun (WGS) entry which is preliminary data.</text>
</comment>
<organism evidence="1 2">
    <name type="scientific">Mesorhizobium wenxiniae</name>
    <dbReference type="NCBI Taxonomy" id="2014805"/>
    <lineage>
        <taxon>Bacteria</taxon>
        <taxon>Pseudomonadati</taxon>
        <taxon>Pseudomonadota</taxon>
        <taxon>Alphaproteobacteria</taxon>
        <taxon>Hyphomicrobiales</taxon>
        <taxon>Phyllobacteriaceae</taxon>
        <taxon>Mesorhizobium</taxon>
    </lineage>
</organism>
<name>A0A271KIE2_9HYPH</name>
<dbReference type="EMBL" id="NPKH01000020">
    <property type="protein sequence ID" value="PAP95476.1"/>
    <property type="molecule type" value="Genomic_DNA"/>
</dbReference>
<evidence type="ECO:0000313" key="1">
    <source>
        <dbReference type="EMBL" id="PAP95476.1"/>
    </source>
</evidence>
<dbReference type="Proteomes" id="UP000215931">
    <property type="component" value="Unassembled WGS sequence"/>
</dbReference>
<gene>
    <name evidence="1" type="ORF">CIT31_15965</name>
</gene>
<dbReference type="OrthoDB" id="8084371at2"/>
<sequence length="73" mass="8157">MSLSPSLFSVGLTFQCPQCNFTVIKNGSWFQVVSHYKCDGCGREIRITYPDKIAIFQKHAHLATPKSRSVHSG</sequence>
<evidence type="ECO:0000313" key="2">
    <source>
        <dbReference type="Proteomes" id="UP000215931"/>
    </source>
</evidence>
<reference evidence="1 2" key="1">
    <citation type="submission" date="2017-08" db="EMBL/GenBank/DDBJ databases">
        <title>Mesorhizobium wenxinae sp. nov., a novel rhizobial species isolated from root nodules of chickpea (Cicer arietinum L.).</title>
        <authorList>
            <person name="Zhang J."/>
        </authorList>
    </citation>
    <scope>NUCLEOTIDE SEQUENCE [LARGE SCALE GENOMIC DNA]</scope>
    <source>
        <strain evidence="2">WYCCWR 10019</strain>
    </source>
</reference>
<accession>A0A271KIE2</accession>
<keyword evidence="2" id="KW-1185">Reference proteome</keyword>
<dbReference type="AlphaFoldDB" id="A0A271KIE2"/>
<protein>
    <submittedName>
        <fullName evidence="1">Uncharacterized protein</fullName>
    </submittedName>
</protein>